<organism evidence="2 3">
    <name type="scientific">Geochorda subterranea</name>
    <dbReference type="NCBI Taxonomy" id="3109564"/>
    <lineage>
        <taxon>Bacteria</taxon>
        <taxon>Bacillati</taxon>
        <taxon>Bacillota</taxon>
        <taxon>Limnochordia</taxon>
        <taxon>Limnochordales</taxon>
        <taxon>Geochordaceae</taxon>
        <taxon>Geochorda</taxon>
    </lineage>
</organism>
<evidence type="ECO:0000256" key="1">
    <source>
        <dbReference type="SAM" id="Coils"/>
    </source>
</evidence>
<dbReference type="InterPro" id="IPR027417">
    <property type="entry name" value="P-loop_NTPase"/>
</dbReference>
<dbReference type="Proteomes" id="UP001333102">
    <property type="component" value="Chromosome"/>
</dbReference>
<evidence type="ECO:0000313" key="2">
    <source>
        <dbReference type="EMBL" id="WRP13699.1"/>
    </source>
</evidence>
<sequence length="533" mass="59194">MALADLQRPQLLGEARQPEALLALKKELGAGGPRGWRPSRLILINYWLFDYEVFHFVQGRLLLRGANGSGKTTVLVSAITLVLDAEKRRERLDPFGGQGRGLAYYLVGDPEATPDSEFYFDNRTGYVALELEHARTGEHRTIGLGLRTSRSRVDQSVDLWGFVVTDGRRVGFDFDLVDPSGQPLAPRQLAELLGPGGRVVERASDYRELVNRYIFGFPQVEQYEFVLELLHQLRSPKLNRDIKPSVLCELLTDSLPPLPSGLLDQVTRVIRDIDEGMESLEEARRQLQVVEDLNARYAAYLNQVAQLAAVDYQAALGEYRAAVARLEAASAALAKAEGALAEQRARLEAVQLAIGQLRSRRTALEQHEALKGLEALRWLEGQLDRAREAERRAVQEVGRSEDELQALTARLQAHEQEWRGHLDQVRARAAETVRRAVEAAWAAGVQTLEGLLRAIDERRGASRPSSGCRPCRRWPLSCRSWVPPAVGRWGRSWRRCASCAGGRSSTGRRGCSRIGSGRCCSNGAGRPSAAGRR</sequence>
<protein>
    <submittedName>
        <fullName evidence="2">Uncharacterized protein</fullName>
    </submittedName>
</protein>
<dbReference type="Gene3D" id="3.40.50.300">
    <property type="entry name" value="P-loop containing nucleotide triphosphate hydrolases"/>
    <property type="match status" value="1"/>
</dbReference>
<dbReference type="EMBL" id="CP141614">
    <property type="protein sequence ID" value="WRP13699.1"/>
    <property type="molecule type" value="Genomic_DNA"/>
</dbReference>
<feature type="coiled-coil region" evidence="1">
    <location>
        <begin position="263"/>
        <end position="417"/>
    </location>
</feature>
<dbReference type="RefSeq" id="WP_324667944.1">
    <property type="nucleotide sequence ID" value="NZ_CP141614.1"/>
</dbReference>
<evidence type="ECO:0000313" key="3">
    <source>
        <dbReference type="Proteomes" id="UP001333102"/>
    </source>
</evidence>
<accession>A0ABZ1BLS9</accession>
<name>A0ABZ1BLS9_9FIRM</name>
<keyword evidence="1" id="KW-0175">Coiled coil</keyword>
<dbReference type="SUPFAM" id="SSF52540">
    <property type="entry name" value="P-loop containing nucleoside triphosphate hydrolases"/>
    <property type="match status" value="1"/>
</dbReference>
<keyword evidence="3" id="KW-1185">Reference proteome</keyword>
<reference evidence="3" key="1">
    <citation type="submission" date="2023-12" db="EMBL/GenBank/DDBJ databases">
        <title>Novel isolates from deep terrestrial aquifers shed light on the physiology and ecology of the class Limnochordia.</title>
        <authorList>
            <person name="Karnachuk O.V."/>
            <person name="Lukina A.P."/>
            <person name="Avakyan M.R."/>
            <person name="Kadnikov V."/>
            <person name="Begmatov S."/>
            <person name="Beletsky A.V."/>
            <person name="Mardanov A.V."/>
            <person name="Ravin N.V."/>
        </authorList>
    </citation>
    <scope>NUCLEOTIDE SEQUENCE [LARGE SCALE GENOMIC DNA]</scope>
    <source>
        <strain evidence="3">LN</strain>
    </source>
</reference>
<gene>
    <name evidence="2" type="ORF">VLY81_09635</name>
</gene>
<proteinExistence type="predicted"/>